<dbReference type="GO" id="GO:0006629">
    <property type="term" value="P:lipid metabolic process"/>
    <property type="evidence" value="ECO:0007669"/>
    <property type="project" value="InterPro"/>
</dbReference>
<keyword evidence="3" id="KW-1185">Reference proteome</keyword>
<name>A0A0K6HYJ5_9BURK</name>
<organism evidence="2 3">
    <name type="scientific">Thiomonas bhubaneswarensis</name>
    <dbReference type="NCBI Taxonomy" id="339866"/>
    <lineage>
        <taxon>Bacteria</taxon>
        <taxon>Pseudomonadati</taxon>
        <taxon>Pseudomonadota</taxon>
        <taxon>Betaproteobacteria</taxon>
        <taxon>Burkholderiales</taxon>
        <taxon>Thiomonas</taxon>
    </lineage>
</organism>
<accession>A0A0K6HYJ5</accession>
<dbReference type="OrthoDB" id="9795622at2"/>
<evidence type="ECO:0000313" key="2">
    <source>
        <dbReference type="EMBL" id="CUA95989.1"/>
    </source>
</evidence>
<dbReference type="STRING" id="339866.GCA_001418255_01219"/>
<reference evidence="3" key="1">
    <citation type="submission" date="2015-08" db="EMBL/GenBank/DDBJ databases">
        <authorList>
            <person name="Varghese N."/>
        </authorList>
    </citation>
    <scope>NUCLEOTIDE SEQUENCE [LARGE SCALE GENOMIC DNA]</scope>
    <source>
        <strain evidence="3">DSM 18181</strain>
    </source>
</reference>
<dbReference type="AlphaFoldDB" id="A0A0K6HYJ5"/>
<evidence type="ECO:0000259" key="1">
    <source>
        <dbReference type="PROSITE" id="PS51704"/>
    </source>
</evidence>
<feature type="domain" description="GP-PDE" evidence="1">
    <location>
        <begin position="6"/>
        <end position="249"/>
    </location>
</feature>
<evidence type="ECO:0000313" key="3">
    <source>
        <dbReference type="Proteomes" id="UP000183649"/>
    </source>
</evidence>
<dbReference type="PANTHER" id="PTHR46211:SF1">
    <property type="entry name" value="GLYCEROPHOSPHODIESTER PHOSPHODIESTERASE, CYTOPLASMIC"/>
    <property type="match status" value="1"/>
</dbReference>
<dbReference type="Proteomes" id="UP000183649">
    <property type="component" value="Unassembled WGS sequence"/>
</dbReference>
<gene>
    <name evidence="2" type="ORF">Ga0061069_103340</name>
</gene>
<dbReference type="EMBL" id="CYHF01000003">
    <property type="protein sequence ID" value="CUA95989.1"/>
    <property type="molecule type" value="Genomic_DNA"/>
</dbReference>
<dbReference type="PROSITE" id="PS51704">
    <property type="entry name" value="GP_PDE"/>
    <property type="match status" value="1"/>
</dbReference>
<dbReference type="InterPro" id="IPR017946">
    <property type="entry name" value="PLC-like_Pdiesterase_TIM-brl"/>
</dbReference>
<dbReference type="InterPro" id="IPR030395">
    <property type="entry name" value="GP_PDE_dom"/>
</dbReference>
<proteinExistence type="predicted"/>
<dbReference type="Gene3D" id="3.20.20.190">
    <property type="entry name" value="Phosphatidylinositol (PI) phosphodiesterase"/>
    <property type="match status" value="1"/>
</dbReference>
<protein>
    <submittedName>
        <fullName evidence="2">Glycerophosphoryl diester phosphodiesterase</fullName>
    </submittedName>
</protein>
<dbReference type="GO" id="GO:0008081">
    <property type="term" value="F:phosphoric diester hydrolase activity"/>
    <property type="evidence" value="ECO:0007669"/>
    <property type="project" value="InterPro"/>
</dbReference>
<dbReference type="RefSeq" id="WP_055450113.1">
    <property type="nucleotide sequence ID" value="NZ_CYHF01000003.1"/>
</dbReference>
<dbReference type="PANTHER" id="PTHR46211">
    <property type="entry name" value="GLYCEROPHOSPHORYL DIESTER PHOSPHODIESTERASE"/>
    <property type="match status" value="1"/>
</dbReference>
<dbReference type="Pfam" id="PF03009">
    <property type="entry name" value="GDPD"/>
    <property type="match status" value="1"/>
</dbReference>
<dbReference type="SUPFAM" id="SSF51695">
    <property type="entry name" value="PLC-like phosphodiesterases"/>
    <property type="match status" value="1"/>
</dbReference>
<sequence>MNDLFPRWIAHRGGGDAAPENTMAAFQAGLKAGFKAFECDVKRSADGVLWLLHDDTLDRTTDARGPAAPWRWENLQCVDAGSWHSPRYKGEPPASLDDVLAFAAQHRVWLNLEIKPSPCDDIGTAEALVARVVQWRTQHADVPVPLLSSFSLAAMQAARAALDTQRFDVPLALLVETYTEDALQQALDLRAEGLHTEWRQITPEVIAATHAAGLRLRAYTVNTPEAAATLLAGGVDGVFTDRLDLPTRV</sequence>